<dbReference type="Gene3D" id="1.25.40.10">
    <property type="entry name" value="Tetratricopeptide repeat domain"/>
    <property type="match status" value="1"/>
</dbReference>
<organism evidence="6 7">
    <name type="scientific">Comamonas serinivorans</name>
    <dbReference type="NCBI Taxonomy" id="1082851"/>
    <lineage>
        <taxon>Bacteria</taxon>
        <taxon>Pseudomonadati</taxon>
        <taxon>Pseudomonadota</taxon>
        <taxon>Betaproteobacteria</taxon>
        <taxon>Burkholderiales</taxon>
        <taxon>Comamonadaceae</taxon>
        <taxon>Comamonas</taxon>
    </lineage>
</organism>
<sequence length="913" mass="100380">MPTDAVPRPGAPALSHKLHPPVARTGQVVRAALQQRIARAQGQLVLVTAPAGFGKTTALLQAHDHLKRQGLPCLWLTLDTADNDTSRFLAGLQAALQLAGLAGSGDAIRSLLEQAQPFALFLDEVEVLTEPAVLSLVRELAERLPPQAHLVIGARGVPPIGLGRLRVKGKLTEVDAEQLRFGLPETRQLFDQLGAPPGLEAAHLCRLHAKTEGWVAALWLAHQALARAADPLEFVERFSGSNRAVTEYLAQDVLAQLPRPLKQFLLRTSLLKQLNASVCDALNPCANSLELLEQLDEQQLFLTPVDADARSWRYHSLFGDFLRNQLARECPDDVARLHLAASGWYHAQGRPVPAIDHAIEGGDLTLALTLIAEHAETFLEQGRMRLLARWFTAIPDEMLRIYPRLEMVAIWALCLTRGPWDAMARLDASLASTTDAGLRAHAKGMRPMFLAMQDRYDEALAAGQQALPGLPSGEPFADATLLNAMAHVTSVFFPESQVHPLLEASRQQQGLRSNFNRMYSEAVLGILDLMQGHLQQATERFRLSLDTTHAVTQQHAHGNAWAGVLYAHALYEANQLDQAEHLLNIYLPLARDVGLPDHMILSHIMRSRLAQWRGDIDAATQCLADLETLGHTRHMRRVVAAAQLERAHLALTREQAAQSAAQLRHAEDEALWARERRQSLIANETQYLQLSRIRWQLAFGDSAQLDAAAQALEAEMAWAIQGGRQRRLLVLKLLRAAALDRLGRWPEAQALLLKALLPIAQEGYVRLVVDEGPVVARTVRRLHQLVERDAQLQQTVHPQVLAHLAKLVTAMRTLGALEPPELAPPRTATTDPLAAPPAPTEGAAPDGMEPLTKRERQVLQLLALGYSNSAMAEKLYLSDSTVRTHLRSINAKLGARSRTHAVALARQASLVQG</sequence>
<dbReference type="KEGG" id="cser:CCO03_11645"/>
<dbReference type="SUPFAM" id="SSF52540">
    <property type="entry name" value="P-loop containing nucleoside triphosphate hydrolases"/>
    <property type="match status" value="1"/>
</dbReference>
<dbReference type="InterPro" id="IPR016032">
    <property type="entry name" value="Sig_transdc_resp-reg_C-effctor"/>
</dbReference>
<accession>A0A1Y0ENN4</accession>
<dbReference type="PANTHER" id="PTHR43214:SF24">
    <property type="entry name" value="TRANSCRIPTIONAL REGULATORY PROTEIN NARL-RELATED"/>
    <property type="match status" value="1"/>
</dbReference>
<keyword evidence="2" id="KW-0238">DNA-binding</keyword>
<feature type="compositionally biased region" description="Low complexity" evidence="4">
    <location>
        <begin position="818"/>
        <end position="833"/>
    </location>
</feature>
<dbReference type="SMART" id="SM00382">
    <property type="entry name" value="AAA"/>
    <property type="match status" value="1"/>
</dbReference>
<protein>
    <submittedName>
        <fullName evidence="6">Helix-turn-helix transcriptional regulator</fullName>
    </submittedName>
</protein>
<evidence type="ECO:0000259" key="5">
    <source>
        <dbReference type="PROSITE" id="PS50043"/>
    </source>
</evidence>
<dbReference type="CDD" id="cd06170">
    <property type="entry name" value="LuxR_C_like"/>
    <property type="match status" value="1"/>
</dbReference>
<dbReference type="GO" id="GO:0003677">
    <property type="term" value="F:DNA binding"/>
    <property type="evidence" value="ECO:0007669"/>
    <property type="project" value="UniProtKB-KW"/>
</dbReference>
<dbReference type="Gene3D" id="1.10.10.10">
    <property type="entry name" value="Winged helix-like DNA-binding domain superfamily/Winged helix DNA-binding domain"/>
    <property type="match status" value="1"/>
</dbReference>
<dbReference type="RefSeq" id="WP_087281211.1">
    <property type="nucleotide sequence ID" value="NZ_CP021455.1"/>
</dbReference>
<evidence type="ECO:0000313" key="7">
    <source>
        <dbReference type="Proteomes" id="UP000196138"/>
    </source>
</evidence>
<dbReference type="PANTHER" id="PTHR43214">
    <property type="entry name" value="TWO-COMPONENT RESPONSE REGULATOR"/>
    <property type="match status" value="1"/>
</dbReference>
<dbReference type="SUPFAM" id="SSF48452">
    <property type="entry name" value="TPR-like"/>
    <property type="match status" value="1"/>
</dbReference>
<feature type="domain" description="HTH luxR-type" evidence="5">
    <location>
        <begin position="844"/>
        <end position="909"/>
    </location>
</feature>
<dbReference type="Pfam" id="PF17874">
    <property type="entry name" value="TPR_MalT"/>
    <property type="match status" value="1"/>
</dbReference>
<dbReference type="Gene3D" id="3.40.50.300">
    <property type="entry name" value="P-loop containing nucleotide triphosphate hydrolases"/>
    <property type="match status" value="1"/>
</dbReference>
<dbReference type="InterPro" id="IPR039420">
    <property type="entry name" value="WalR-like"/>
</dbReference>
<keyword evidence="3" id="KW-0804">Transcription</keyword>
<dbReference type="InterPro" id="IPR041617">
    <property type="entry name" value="TPR_MalT"/>
</dbReference>
<feature type="region of interest" description="Disordered" evidence="4">
    <location>
        <begin position="818"/>
        <end position="848"/>
    </location>
</feature>
<dbReference type="Pfam" id="PF25873">
    <property type="entry name" value="WHD_MalT"/>
    <property type="match status" value="1"/>
</dbReference>
<dbReference type="Proteomes" id="UP000196138">
    <property type="component" value="Chromosome"/>
</dbReference>
<evidence type="ECO:0000256" key="2">
    <source>
        <dbReference type="ARBA" id="ARBA00023125"/>
    </source>
</evidence>
<dbReference type="PROSITE" id="PS50043">
    <property type="entry name" value="HTH_LUXR_2"/>
    <property type="match status" value="1"/>
</dbReference>
<dbReference type="InterPro" id="IPR011990">
    <property type="entry name" value="TPR-like_helical_dom_sf"/>
</dbReference>
<dbReference type="InterPro" id="IPR059106">
    <property type="entry name" value="WHD_MalT"/>
</dbReference>
<proteinExistence type="predicted"/>
<dbReference type="CDD" id="cd00009">
    <property type="entry name" value="AAA"/>
    <property type="match status" value="1"/>
</dbReference>
<keyword evidence="1" id="KW-0805">Transcription regulation</keyword>
<dbReference type="SUPFAM" id="SSF46894">
    <property type="entry name" value="C-terminal effector domain of the bipartite response regulators"/>
    <property type="match status" value="1"/>
</dbReference>
<dbReference type="GO" id="GO:0006355">
    <property type="term" value="P:regulation of DNA-templated transcription"/>
    <property type="evidence" value="ECO:0007669"/>
    <property type="project" value="InterPro"/>
</dbReference>
<dbReference type="InterPro" id="IPR003593">
    <property type="entry name" value="AAA+_ATPase"/>
</dbReference>
<gene>
    <name evidence="6" type="ORF">CCO03_11645</name>
</gene>
<dbReference type="Pfam" id="PF00196">
    <property type="entry name" value="GerE"/>
    <property type="match status" value="1"/>
</dbReference>
<evidence type="ECO:0000256" key="4">
    <source>
        <dbReference type="SAM" id="MobiDB-lite"/>
    </source>
</evidence>
<evidence type="ECO:0000256" key="3">
    <source>
        <dbReference type="ARBA" id="ARBA00023163"/>
    </source>
</evidence>
<dbReference type="OrthoDB" id="134985at2"/>
<dbReference type="PRINTS" id="PR00038">
    <property type="entry name" value="HTHLUXR"/>
</dbReference>
<reference evidence="6 7" key="1">
    <citation type="submission" date="2017-05" db="EMBL/GenBank/DDBJ databases">
        <authorList>
            <person name="Song R."/>
            <person name="Chenine A.L."/>
            <person name="Ruprecht R.M."/>
        </authorList>
    </citation>
    <scope>NUCLEOTIDE SEQUENCE [LARGE SCALE GENOMIC DNA]</scope>
    <source>
        <strain evidence="6 7">DSM 26136</strain>
    </source>
</reference>
<evidence type="ECO:0000256" key="1">
    <source>
        <dbReference type="ARBA" id="ARBA00023015"/>
    </source>
</evidence>
<keyword evidence="7" id="KW-1185">Reference proteome</keyword>
<dbReference type="InterPro" id="IPR027417">
    <property type="entry name" value="P-loop_NTPase"/>
</dbReference>
<dbReference type="SMART" id="SM00421">
    <property type="entry name" value="HTH_LUXR"/>
    <property type="match status" value="1"/>
</dbReference>
<evidence type="ECO:0000313" key="6">
    <source>
        <dbReference type="EMBL" id="ARU05245.1"/>
    </source>
</evidence>
<name>A0A1Y0ENN4_9BURK</name>
<dbReference type="InterPro" id="IPR036388">
    <property type="entry name" value="WH-like_DNA-bd_sf"/>
</dbReference>
<dbReference type="AlphaFoldDB" id="A0A1Y0ENN4"/>
<dbReference type="InterPro" id="IPR000792">
    <property type="entry name" value="Tscrpt_reg_LuxR_C"/>
</dbReference>
<dbReference type="EMBL" id="CP021455">
    <property type="protein sequence ID" value="ARU05245.1"/>
    <property type="molecule type" value="Genomic_DNA"/>
</dbReference>